<accession>A0ABZ1BU91</accession>
<organism evidence="1 2">
    <name type="scientific">Carboxydichorda subterranea</name>
    <dbReference type="NCBI Taxonomy" id="3109565"/>
    <lineage>
        <taxon>Bacteria</taxon>
        <taxon>Bacillati</taxon>
        <taxon>Bacillota</taxon>
        <taxon>Limnochordia</taxon>
        <taxon>Limnochordales</taxon>
        <taxon>Geochordaceae</taxon>
        <taxon>Carboxydichorda</taxon>
    </lineage>
</organism>
<name>A0ABZ1BU91_9FIRM</name>
<dbReference type="InterPro" id="IPR010148">
    <property type="entry name" value="CRISPR-assoc_prot_CT1975"/>
</dbReference>
<dbReference type="Proteomes" id="UP001332192">
    <property type="component" value="Chromosome"/>
</dbReference>
<dbReference type="NCBIfam" id="TIGR01869">
    <property type="entry name" value="casC_Cse4"/>
    <property type="match status" value="1"/>
</dbReference>
<proteinExistence type="predicted"/>
<dbReference type="EMBL" id="CP141615">
    <property type="protein sequence ID" value="WRP16339.1"/>
    <property type="molecule type" value="Genomic_DNA"/>
</dbReference>
<dbReference type="Pfam" id="PF09344">
    <property type="entry name" value="Cas_CT1975"/>
    <property type="match status" value="1"/>
</dbReference>
<sequence length="394" mass="43094">MNLVEIHIIQNVAPSNLNRDDTGSPKDAFFGGVRRARLSSQSQKRAVRDYFKATLSHGTLQPDDLALRTKRLVDELTDRLEVQGHSRDEARRVAKAALGGMGLAVDDRELTQYLLFMGRREISRLADIIHGHWQVLTEVAASSEAGDGQAKAKKKAAKAAVPSDLHKALETILDGGKAVDLALFGRMLADEPKWSIDAAAQVAHALSTHQVDREFDFYTAVDDLNPKEETGAGMMGDVEFYSACLYRYANVDLGQLVQSLQGDRELAAKGVEAFLRGFTLTLPSGKQNSFAAHNLPGFVALVTSEAAAPRNLAGAFEKPVRARDRRSLSGLSVEALLSTWETLDRAYGRARRQWVALLNLTDATVSYHGEHVKPSFDEALTAAMDGVRTLLEVK</sequence>
<evidence type="ECO:0000313" key="1">
    <source>
        <dbReference type="EMBL" id="WRP16339.1"/>
    </source>
</evidence>
<dbReference type="RefSeq" id="WP_324715611.1">
    <property type="nucleotide sequence ID" value="NZ_CP141615.1"/>
</dbReference>
<gene>
    <name evidence="1" type="primary">cas7e</name>
    <name evidence="1" type="ORF">U7230_09540</name>
</gene>
<keyword evidence="2" id="KW-1185">Reference proteome</keyword>
<protein>
    <submittedName>
        <fullName evidence="1">Type I-E CRISPR-associated protein Cas7/Cse4/CasC</fullName>
    </submittedName>
</protein>
<reference evidence="1 2" key="1">
    <citation type="journal article" date="2024" name="Front. Microbiol.">
        <title>Novel thermophilic genera Geochorda gen. nov. and Carboxydochorda gen. nov. from the deep terrestrial subsurface reveal the ecophysiological diversity in the class Limnochordia.</title>
        <authorList>
            <person name="Karnachuk O.V."/>
            <person name="Lukina A.P."/>
            <person name="Avakyan M.R."/>
            <person name="Kadnikov V.V."/>
            <person name="Begmatov S."/>
            <person name="Beletsky A.V."/>
            <person name="Vlasova K.G."/>
            <person name="Novikov A.A."/>
            <person name="Shcherbakova V.A."/>
            <person name="Mardanov A.V."/>
            <person name="Ravin N.V."/>
        </authorList>
    </citation>
    <scope>NUCLEOTIDE SEQUENCE [LARGE SCALE GENOMIC DNA]</scope>
    <source>
        <strain evidence="1 2">L945</strain>
    </source>
</reference>
<evidence type="ECO:0000313" key="2">
    <source>
        <dbReference type="Proteomes" id="UP001332192"/>
    </source>
</evidence>